<keyword evidence="2" id="KW-0229">DNA integration</keyword>
<dbReference type="InterPro" id="IPR050090">
    <property type="entry name" value="Tyrosine_recombinase_XerCD"/>
</dbReference>
<dbReference type="EMBL" id="LHZF01000155">
    <property type="protein sequence ID" value="KXV16642.1"/>
    <property type="molecule type" value="Genomic_DNA"/>
</dbReference>
<evidence type="ECO:0000259" key="6">
    <source>
        <dbReference type="PROSITE" id="PS51898"/>
    </source>
</evidence>
<name>A0A149RR27_9PROT</name>
<reference evidence="7 8" key="1">
    <citation type="submission" date="2015-06" db="EMBL/GenBank/DDBJ databases">
        <title>Improved classification and identification of acetic acid bacteria using matrix-assisted laser desorption/ionization time-of-flight mass spectrometry; Gluconobacter nephelii and Gluconobacter uchimurae are later heterotypic synonyms of Gluconobacter japonicus and Gluconobacter oxydans, respectively.</title>
        <authorList>
            <person name="Li L."/>
            <person name="Cleenwerck I."/>
            <person name="De Vuyst L."/>
            <person name="Vandamme P."/>
        </authorList>
    </citation>
    <scope>NUCLEOTIDE SEQUENCE [LARGE SCALE GENOMIC DNA]</scope>
    <source>
        <strain evidence="7 8">LMG 1552</strain>
    </source>
</reference>
<dbReference type="GO" id="GO:0003677">
    <property type="term" value="F:DNA binding"/>
    <property type="evidence" value="ECO:0007669"/>
    <property type="project" value="UniProtKB-KW"/>
</dbReference>
<evidence type="ECO:0000256" key="5">
    <source>
        <dbReference type="SAM" id="MobiDB-lite"/>
    </source>
</evidence>
<dbReference type="Gene3D" id="1.10.443.10">
    <property type="entry name" value="Intergrase catalytic core"/>
    <property type="match status" value="1"/>
</dbReference>
<dbReference type="PROSITE" id="PS51898">
    <property type="entry name" value="TYR_RECOMBINASE"/>
    <property type="match status" value="1"/>
</dbReference>
<proteinExistence type="inferred from homology"/>
<accession>A0A149RR27</accession>
<keyword evidence="4" id="KW-0233">DNA recombination</keyword>
<dbReference type="InterPro" id="IPR002104">
    <property type="entry name" value="Integrase_catalytic"/>
</dbReference>
<dbReference type="InterPro" id="IPR046668">
    <property type="entry name" value="DUF6538"/>
</dbReference>
<dbReference type="GO" id="GO:0015074">
    <property type="term" value="P:DNA integration"/>
    <property type="evidence" value="ECO:0007669"/>
    <property type="project" value="UniProtKB-KW"/>
</dbReference>
<evidence type="ECO:0000256" key="3">
    <source>
        <dbReference type="ARBA" id="ARBA00023125"/>
    </source>
</evidence>
<dbReference type="InterPro" id="IPR011010">
    <property type="entry name" value="DNA_brk_join_enz"/>
</dbReference>
<dbReference type="InterPro" id="IPR013762">
    <property type="entry name" value="Integrase-like_cat_sf"/>
</dbReference>
<feature type="region of interest" description="Disordered" evidence="5">
    <location>
        <begin position="172"/>
        <end position="191"/>
    </location>
</feature>
<evidence type="ECO:0000313" key="7">
    <source>
        <dbReference type="EMBL" id="KXV16642.1"/>
    </source>
</evidence>
<dbReference type="Proteomes" id="UP000075526">
    <property type="component" value="Unassembled WGS sequence"/>
</dbReference>
<gene>
    <name evidence="7" type="ORF">AD933_05900</name>
</gene>
<protein>
    <submittedName>
        <fullName evidence="7">Integrase</fullName>
    </submittedName>
</protein>
<evidence type="ECO:0000313" key="8">
    <source>
        <dbReference type="Proteomes" id="UP000075526"/>
    </source>
</evidence>
<dbReference type="PANTHER" id="PTHR30349">
    <property type="entry name" value="PHAGE INTEGRASE-RELATED"/>
    <property type="match status" value="1"/>
</dbReference>
<dbReference type="PATRIC" id="fig|178901.13.peg.1015"/>
<dbReference type="InterPro" id="IPR010998">
    <property type="entry name" value="Integrase_recombinase_N"/>
</dbReference>
<organism evidence="7 8">
    <name type="scientific">Acetobacter malorum</name>
    <dbReference type="NCBI Taxonomy" id="178901"/>
    <lineage>
        <taxon>Bacteria</taxon>
        <taxon>Pseudomonadati</taxon>
        <taxon>Pseudomonadota</taxon>
        <taxon>Alphaproteobacteria</taxon>
        <taxon>Acetobacterales</taxon>
        <taxon>Acetobacteraceae</taxon>
        <taxon>Acetobacter</taxon>
    </lineage>
</organism>
<comment type="similarity">
    <text evidence="1">Belongs to the 'phage' integrase family.</text>
</comment>
<dbReference type="Pfam" id="PF20172">
    <property type="entry name" value="DUF6538"/>
    <property type="match status" value="1"/>
</dbReference>
<evidence type="ECO:0000256" key="1">
    <source>
        <dbReference type="ARBA" id="ARBA00008857"/>
    </source>
</evidence>
<dbReference type="PANTHER" id="PTHR30349:SF41">
    <property type="entry name" value="INTEGRASE_RECOMBINASE PROTEIN MJ0367-RELATED"/>
    <property type="match status" value="1"/>
</dbReference>
<dbReference type="Gene3D" id="1.10.150.130">
    <property type="match status" value="1"/>
</dbReference>
<feature type="domain" description="Tyr recombinase" evidence="6">
    <location>
        <begin position="319"/>
        <end position="520"/>
    </location>
</feature>
<dbReference type="RefSeq" id="WP_061507929.1">
    <property type="nucleotide sequence ID" value="NZ_LHZF01000155.1"/>
</dbReference>
<dbReference type="Pfam" id="PF00589">
    <property type="entry name" value="Phage_integrase"/>
    <property type="match status" value="1"/>
</dbReference>
<dbReference type="GO" id="GO:0006310">
    <property type="term" value="P:DNA recombination"/>
    <property type="evidence" value="ECO:0007669"/>
    <property type="project" value="UniProtKB-KW"/>
</dbReference>
<dbReference type="SUPFAM" id="SSF56349">
    <property type="entry name" value="DNA breaking-rejoining enzymes"/>
    <property type="match status" value="1"/>
</dbReference>
<dbReference type="AlphaFoldDB" id="A0A149RR27"/>
<sequence>MLRAIPSRRTGQPRYHFRRIVPAMLRPLLGKTEISLVLHTSDKLVARERAAALYARTGQLFRAGKMQNPSREDLLVLYSELIENYEIALKAQEKSAKKVLEAERAQHLIEKADLVSRQSTFLNKVQPHMDSLLQALGQLKHTLDRRDVWNVAEKQGLQNQITTLSTLIQTSLHKGTENPEEQTPSPKQPRSMKLSAAAEKFVFSVSSKSAGTIKGTGKTVALFTEAFGDMPVHQVTGEVVGEFYDLLSGLPATHGKGKTTLPLRDAVREAEEHEVETVSGKTVKNHFSRMSAIWSELVRRDYASKNPWANWSFDLTQKTNRRAWSEEELRTLLNSKWLGRVFPERTYRGIVLIALYTGMRLGEICNLRNQDIETLNGIPCFQIRPHTVEIDGKIREWSPKTSAGTRIVPIHSKLLEKGIIEEFRNSGPYLFSELPISASGVRGANFEMVFSKHKRRLNLPADVTFHSFRHLVSTVLRNQDSHIRELWIDDLLGHEATHKSQGTTQYTSAIDLQNLQRVVEAITYPDDIADW</sequence>
<comment type="caution">
    <text evidence="7">The sequence shown here is derived from an EMBL/GenBank/DDBJ whole genome shotgun (WGS) entry which is preliminary data.</text>
</comment>
<evidence type="ECO:0000256" key="2">
    <source>
        <dbReference type="ARBA" id="ARBA00022908"/>
    </source>
</evidence>
<keyword evidence="3" id="KW-0238">DNA-binding</keyword>
<evidence type="ECO:0000256" key="4">
    <source>
        <dbReference type="ARBA" id="ARBA00023172"/>
    </source>
</evidence>